<name>A0A814G473_9BILA</name>
<dbReference type="Pfam" id="PF13833">
    <property type="entry name" value="EF-hand_8"/>
    <property type="match status" value="1"/>
</dbReference>
<comment type="caution">
    <text evidence="5">The sequence shown here is derived from an EMBL/GenBank/DDBJ whole genome shotgun (WGS) entry which is preliminary data.</text>
</comment>
<evidence type="ECO:0000256" key="1">
    <source>
        <dbReference type="ARBA" id="ARBA00022723"/>
    </source>
</evidence>
<evidence type="ECO:0000313" key="5">
    <source>
        <dbReference type="EMBL" id="CAF0992602.1"/>
    </source>
</evidence>
<dbReference type="Proteomes" id="UP000663882">
    <property type="component" value="Unassembled WGS sequence"/>
</dbReference>
<feature type="domain" description="EF-hand" evidence="4">
    <location>
        <begin position="67"/>
        <end position="102"/>
    </location>
</feature>
<feature type="domain" description="EF-hand" evidence="4">
    <location>
        <begin position="104"/>
        <end position="139"/>
    </location>
</feature>
<dbReference type="InterPro" id="IPR002048">
    <property type="entry name" value="EF_hand_dom"/>
</dbReference>
<dbReference type="PROSITE" id="PS00018">
    <property type="entry name" value="EF_HAND_1"/>
    <property type="match status" value="2"/>
</dbReference>
<accession>A0A814G473</accession>
<evidence type="ECO:0000313" key="7">
    <source>
        <dbReference type="EMBL" id="CAF4150253.1"/>
    </source>
</evidence>
<evidence type="ECO:0000256" key="2">
    <source>
        <dbReference type="ARBA" id="ARBA00022737"/>
    </source>
</evidence>
<protein>
    <recommendedName>
        <fullName evidence="4">EF-hand domain-containing protein</fullName>
    </recommendedName>
</protein>
<dbReference type="InterPro" id="IPR011992">
    <property type="entry name" value="EF-hand-dom_pair"/>
</dbReference>
<dbReference type="Proteomes" id="UP000663823">
    <property type="component" value="Unassembled WGS sequence"/>
</dbReference>
<dbReference type="GO" id="GO:0005509">
    <property type="term" value="F:calcium ion binding"/>
    <property type="evidence" value="ECO:0007669"/>
    <property type="project" value="InterPro"/>
</dbReference>
<keyword evidence="3" id="KW-0106">Calcium</keyword>
<evidence type="ECO:0000259" key="4">
    <source>
        <dbReference type="PROSITE" id="PS50222"/>
    </source>
</evidence>
<dbReference type="EMBL" id="CAJNOU010000695">
    <property type="protein sequence ID" value="CAF1067634.1"/>
    <property type="molecule type" value="Genomic_DNA"/>
</dbReference>
<dbReference type="SUPFAM" id="SSF47473">
    <property type="entry name" value="EF-hand"/>
    <property type="match status" value="1"/>
</dbReference>
<dbReference type="AlphaFoldDB" id="A0A814G473"/>
<dbReference type="Gene3D" id="1.10.238.10">
    <property type="entry name" value="EF-hand"/>
    <property type="match status" value="1"/>
</dbReference>
<keyword evidence="1" id="KW-0479">Metal-binding</keyword>
<reference evidence="5" key="1">
    <citation type="submission" date="2021-02" db="EMBL/GenBank/DDBJ databases">
        <authorList>
            <person name="Nowell W R."/>
        </authorList>
    </citation>
    <scope>NUCLEOTIDE SEQUENCE</scope>
</reference>
<evidence type="ECO:0000313" key="8">
    <source>
        <dbReference type="Proteomes" id="UP000663882"/>
    </source>
</evidence>
<keyword evidence="2" id="KW-0677">Repeat</keyword>
<evidence type="ECO:0000256" key="3">
    <source>
        <dbReference type="ARBA" id="ARBA00022837"/>
    </source>
</evidence>
<dbReference type="OrthoDB" id="191686at2759"/>
<gene>
    <name evidence="7" type="ORF">OTI717_LOCUS36190</name>
    <name evidence="5" type="ORF">RFH988_LOCUS13739</name>
    <name evidence="6" type="ORF">SEV965_LOCUS14185</name>
</gene>
<dbReference type="SMART" id="SM00054">
    <property type="entry name" value="EFh"/>
    <property type="match status" value="3"/>
</dbReference>
<dbReference type="PANTHER" id="PTHR23055">
    <property type="entry name" value="CALCIUM BINDING PROTEINS"/>
    <property type="match status" value="1"/>
</dbReference>
<dbReference type="PRINTS" id="PR00450">
    <property type="entry name" value="RECOVERIN"/>
</dbReference>
<evidence type="ECO:0000313" key="6">
    <source>
        <dbReference type="EMBL" id="CAF1067634.1"/>
    </source>
</evidence>
<dbReference type="EMBL" id="CAJOAX010014994">
    <property type="protein sequence ID" value="CAF4150253.1"/>
    <property type="molecule type" value="Genomic_DNA"/>
</dbReference>
<dbReference type="PANTHER" id="PTHR23055:SF69">
    <property type="entry name" value="NEURONAL CALCIUM SENSOR 2"/>
    <property type="match status" value="1"/>
</dbReference>
<dbReference type="Pfam" id="PF13499">
    <property type="entry name" value="EF-hand_7"/>
    <property type="match status" value="1"/>
</dbReference>
<dbReference type="Proteomes" id="UP000663889">
    <property type="component" value="Unassembled WGS sequence"/>
</dbReference>
<dbReference type="EMBL" id="CAJNOO010000613">
    <property type="protein sequence ID" value="CAF0992602.1"/>
    <property type="molecule type" value="Genomic_DNA"/>
</dbReference>
<sequence length="193" mass="22429">MDKTKVLKQRNSMELTQKELAMLRTASNLSDKEIKLWHNDFLRKYPTGKIEKDKFIEMYKELNPHCGTLSSCNTLFDEIDTNKDGTINFNEFLFLTAVDNRSGNLEERLDVVFDLWDVSNDGLLDQNELAHLISAMYDRAGVKDRKGDQETHRRAKEIVKKLDITSDKKLNRDEFINGCKNDEVIRKLFAPDP</sequence>
<organism evidence="5 8">
    <name type="scientific">Rotaria sordida</name>
    <dbReference type="NCBI Taxonomy" id="392033"/>
    <lineage>
        <taxon>Eukaryota</taxon>
        <taxon>Metazoa</taxon>
        <taxon>Spiralia</taxon>
        <taxon>Gnathifera</taxon>
        <taxon>Rotifera</taxon>
        <taxon>Eurotatoria</taxon>
        <taxon>Bdelloidea</taxon>
        <taxon>Philodinida</taxon>
        <taxon>Philodinidae</taxon>
        <taxon>Rotaria</taxon>
    </lineage>
</organism>
<proteinExistence type="predicted"/>
<dbReference type="InterPro" id="IPR028846">
    <property type="entry name" value="Recoverin"/>
</dbReference>
<dbReference type="PROSITE" id="PS50222">
    <property type="entry name" value="EF_HAND_2"/>
    <property type="match status" value="2"/>
</dbReference>
<dbReference type="InterPro" id="IPR018247">
    <property type="entry name" value="EF_Hand_1_Ca_BS"/>
</dbReference>